<dbReference type="OrthoDB" id="437at2759"/>
<evidence type="ECO:0000256" key="5">
    <source>
        <dbReference type="ARBA" id="ARBA00022781"/>
    </source>
</evidence>
<proteinExistence type="inferred from homology"/>
<name>A0A3S3PI81_9ACAR</name>
<reference evidence="11 12" key="1">
    <citation type="journal article" date="2018" name="Gigascience">
        <title>Genomes of trombidid mites reveal novel predicted allergens and laterally-transferred genes associated with secondary metabolism.</title>
        <authorList>
            <person name="Dong X."/>
            <person name="Chaisiri K."/>
            <person name="Xia D."/>
            <person name="Armstrong S.D."/>
            <person name="Fang Y."/>
            <person name="Donnelly M.J."/>
            <person name="Kadowaki T."/>
            <person name="McGarry J.W."/>
            <person name="Darby A.C."/>
            <person name="Makepeace B.L."/>
        </authorList>
    </citation>
    <scope>NUCLEOTIDE SEQUENCE [LARGE SCALE GENOMIC DNA]</scope>
    <source>
        <strain evidence="11">UoL-WK</strain>
    </source>
</reference>
<evidence type="ECO:0000256" key="3">
    <source>
        <dbReference type="ARBA" id="ARBA00022448"/>
    </source>
</evidence>
<evidence type="ECO:0000256" key="4">
    <source>
        <dbReference type="ARBA" id="ARBA00022547"/>
    </source>
</evidence>
<dbReference type="GO" id="GO:0031966">
    <property type="term" value="C:mitochondrial membrane"/>
    <property type="evidence" value="ECO:0007669"/>
    <property type="project" value="UniProtKB-SubCell"/>
</dbReference>
<accession>A0A3S3PI81</accession>
<evidence type="ECO:0000313" key="11">
    <source>
        <dbReference type="EMBL" id="RWS15769.1"/>
    </source>
</evidence>
<dbReference type="EMBL" id="NCKU01000368">
    <property type="protein sequence ID" value="RWS15769.1"/>
    <property type="molecule type" value="Genomic_DNA"/>
</dbReference>
<keyword evidence="4 10" id="KW-0138">CF(0)</keyword>
<dbReference type="InterPro" id="IPR006808">
    <property type="entry name" value="ATP_synth_F0_gsu_mt"/>
</dbReference>
<evidence type="ECO:0000256" key="1">
    <source>
        <dbReference type="ARBA" id="ARBA00004325"/>
    </source>
</evidence>
<comment type="caution">
    <text evidence="11">The sequence shown here is derived from an EMBL/GenBank/DDBJ whole genome shotgun (WGS) entry which is preliminary data.</text>
</comment>
<evidence type="ECO:0000256" key="9">
    <source>
        <dbReference type="ARBA" id="ARBA00023310"/>
    </source>
</evidence>
<dbReference type="GO" id="GO:0045259">
    <property type="term" value="C:proton-transporting ATP synthase complex"/>
    <property type="evidence" value="ECO:0007669"/>
    <property type="project" value="UniProtKB-UniRule"/>
</dbReference>
<comment type="subcellular location">
    <subcellularLocation>
        <location evidence="1">Mitochondrion membrane</location>
    </subcellularLocation>
</comment>
<dbReference type="GO" id="GO:0015078">
    <property type="term" value="F:proton transmembrane transporter activity"/>
    <property type="evidence" value="ECO:0007669"/>
    <property type="project" value="UniProtKB-UniRule"/>
</dbReference>
<keyword evidence="5 10" id="KW-0375">Hydrogen ion transport</keyword>
<dbReference type="GO" id="GO:0015986">
    <property type="term" value="P:proton motive force-driven ATP synthesis"/>
    <property type="evidence" value="ECO:0007669"/>
    <property type="project" value="UniProtKB-UniRule"/>
</dbReference>
<dbReference type="PANTHER" id="PTHR12386">
    <property type="entry name" value="ATP SYNTHASE SUBUNIT"/>
    <property type="match status" value="1"/>
</dbReference>
<evidence type="ECO:0000256" key="7">
    <source>
        <dbReference type="ARBA" id="ARBA00023128"/>
    </source>
</evidence>
<evidence type="ECO:0000256" key="6">
    <source>
        <dbReference type="ARBA" id="ARBA00023065"/>
    </source>
</evidence>
<dbReference type="Pfam" id="PF04718">
    <property type="entry name" value="ATP-synt_G"/>
    <property type="match status" value="1"/>
</dbReference>
<sequence length="103" mass="11477">MSKLVQRVIKEAPVWGQQALVYSKPRLAKFVEYAKVELTPPKPTDIPAIAKGFANIARAAKSGSYRNMSMREAWLNTLVTIEVLCWFFVGECIGKGSIVAYKV</sequence>
<keyword evidence="7 10" id="KW-0496">Mitochondrion</keyword>
<evidence type="ECO:0000256" key="8">
    <source>
        <dbReference type="ARBA" id="ARBA00023136"/>
    </source>
</evidence>
<keyword evidence="8 10" id="KW-0472">Membrane</keyword>
<keyword evidence="12" id="KW-1185">Reference proteome</keyword>
<gene>
    <name evidence="11" type="ORF">B4U79_01195</name>
</gene>
<evidence type="ECO:0000256" key="10">
    <source>
        <dbReference type="PIRNR" id="PIRNR017835"/>
    </source>
</evidence>
<keyword evidence="6 10" id="KW-0406">Ion transport</keyword>
<dbReference type="STRING" id="1965070.A0A3S3PI81"/>
<dbReference type="InterPro" id="IPR016702">
    <property type="entry name" value="ATP5MG_metazoa"/>
</dbReference>
<organism evidence="11 12">
    <name type="scientific">Dinothrombium tinctorium</name>
    <dbReference type="NCBI Taxonomy" id="1965070"/>
    <lineage>
        <taxon>Eukaryota</taxon>
        <taxon>Metazoa</taxon>
        <taxon>Ecdysozoa</taxon>
        <taxon>Arthropoda</taxon>
        <taxon>Chelicerata</taxon>
        <taxon>Arachnida</taxon>
        <taxon>Acari</taxon>
        <taxon>Acariformes</taxon>
        <taxon>Trombidiformes</taxon>
        <taxon>Prostigmata</taxon>
        <taxon>Anystina</taxon>
        <taxon>Parasitengona</taxon>
        <taxon>Trombidioidea</taxon>
        <taxon>Trombidiidae</taxon>
        <taxon>Dinothrombium</taxon>
    </lineage>
</organism>
<keyword evidence="3 10" id="KW-0813">Transport</keyword>
<dbReference type="PIRSF" id="PIRSF017835">
    <property type="entry name" value="ATP-synth_g_mitoch_animal"/>
    <property type="match status" value="1"/>
</dbReference>
<evidence type="ECO:0000313" key="12">
    <source>
        <dbReference type="Proteomes" id="UP000285301"/>
    </source>
</evidence>
<comment type="similarity">
    <text evidence="2 10">Belongs to the ATPase g subunit family.</text>
</comment>
<dbReference type="AlphaFoldDB" id="A0A3S3PI81"/>
<keyword evidence="9 10" id="KW-0066">ATP synthesis</keyword>
<dbReference type="Proteomes" id="UP000285301">
    <property type="component" value="Unassembled WGS sequence"/>
</dbReference>
<evidence type="ECO:0000256" key="2">
    <source>
        <dbReference type="ARBA" id="ARBA00005699"/>
    </source>
</evidence>
<protein>
    <recommendedName>
        <fullName evidence="10">ATP synthase subunit g</fullName>
        <shortName evidence="10">ATPase subunit g</shortName>
    </recommendedName>
</protein>